<evidence type="ECO:0000256" key="1">
    <source>
        <dbReference type="SAM" id="SignalP"/>
    </source>
</evidence>
<dbReference type="InterPro" id="IPR036058">
    <property type="entry name" value="Kazal_dom_sf"/>
</dbReference>
<dbReference type="Proteomes" id="UP000837857">
    <property type="component" value="Chromosome 15"/>
</dbReference>
<organism evidence="3 4">
    <name type="scientific">Iphiclides podalirius</name>
    <name type="common">scarce swallowtail</name>
    <dbReference type="NCBI Taxonomy" id="110791"/>
    <lineage>
        <taxon>Eukaryota</taxon>
        <taxon>Metazoa</taxon>
        <taxon>Ecdysozoa</taxon>
        <taxon>Arthropoda</taxon>
        <taxon>Hexapoda</taxon>
        <taxon>Insecta</taxon>
        <taxon>Pterygota</taxon>
        <taxon>Neoptera</taxon>
        <taxon>Endopterygota</taxon>
        <taxon>Lepidoptera</taxon>
        <taxon>Glossata</taxon>
        <taxon>Ditrysia</taxon>
        <taxon>Papilionoidea</taxon>
        <taxon>Papilionidae</taxon>
        <taxon>Papilioninae</taxon>
        <taxon>Iphiclides</taxon>
    </lineage>
</organism>
<evidence type="ECO:0000259" key="2">
    <source>
        <dbReference type="PROSITE" id="PS51465"/>
    </source>
</evidence>
<dbReference type="Pfam" id="PF00050">
    <property type="entry name" value="Kazal_1"/>
    <property type="match status" value="1"/>
</dbReference>
<evidence type="ECO:0000313" key="3">
    <source>
        <dbReference type="EMBL" id="CAH2044165.1"/>
    </source>
</evidence>
<gene>
    <name evidence="3" type="ORF">IPOD504_LOCUS4611</name>
</gene>
<sequence>MGIAFADCVQRFSKAMDSNSILLACLLYLSWLALVTAKGPCICPLNFAPVCGSDGQTYGNERCMKCANPELRVVRPGVCSQPQAIDEYWLRVGCIPLGETRHHYPLQKLLC</sequence>
<feature type="chain" id="PRO_5046494636" description="Kazal-like domain-containing protein" evidence="1">
    <location>
        <begin position="38"/>
        <end position="111"/>
    </location>
</feature>
<dbReference type="SMART" id="SM00280">
    <property type="entry name" value="KAZAL"/>
    <property type="match status" value="1"/>
</dbReference>
<dbReference type="EMBL" id="OW152827">
    <property type="protein sequence ID" value="CAH2044165.1"/>
    <property type="molecule type" value="Genomic_DNA"/>
</dbReference>
<dbReference type="InterPro" id="IPR002350">
    <property type="entry name" value="Kazal_dom"/>
</dbReference>
<dbReference type="PROSITE" id="PS51465">
    <property type="entry name" value="KAZAL_2"/>
    <property type="match status" value="1"/>
</dbReference>
<keyword evidence="4" id="KW-1185">Reference proteome</keyword>
<feature type="non-terminal residue" evidence="3">
    <location>
        <position position="111"/>
    </location>
</feature>
<protein>
    <recommendedName>
        <fullName evidence="2">Kazal-like domain-containing protein</fullName>
    </recommendedName>
</protein>
<name>A0ABN8I3B5_9NEOP</name>
<accession>A0ABN8I3B5</accession>
<evidence type="ECO:0000313" key="4">
    <source>
        <dbReference type="Proteomes" id="UP000837857"/>
    </source>
</evidence>
<feature type="signal peptide" evidence="1">
    <location>
        <begin position="1"/>
        <end position="37"/>
    </location>
</feature>
<feature type="domain" description="Kazal-like" evidence="2">
    <location>
        <begin position="35"/>
        <end position="81"/>
    </location>
</feature>
<dbReference type="SUPFAM" id="SSF100895">
    <property type="entry name" value="Kazal-type serine protease inhibitors"/>
    <property type="match status" value="1"/>
</dbReference>
<keyword evidence="1" id="KW-0732">Signal</keyword>
<reference evidence="3" key="1">
    <citation type="submission" date="2022-03" db="EMBL/GenBank/DDBJ databases">
        <authorList>
            <person name="Martin H S."/>
        </authorList>
    </citation>
    <scope>NUCLEOTIDE SEQUENCE</scope>
</reference>
<dbReference type="Gene3D" id="3.30.60.30">
    <property type="match status" value="1"/>
</dbReference>
<dbReference type="CDD" id="cd00104">
    <property type="entry name" value="KAZAL_FS"/>
    <property type="match status" value="1"/>
</dbReference>
<proteinExistence type="predicted"/>